<dbReference type="AlphaFoldDB" id="A0A0G4PKX0"/>
<protein>
    <submittedName>
        <fullName evidence="1">Str. FM013</fullName>
    </submittedName>
</protein>
<proteinExistence type="predicted"/>
<name>A0A0G4PKX0_PENC3</name>
<reference evidence="1 2" key="1">
    <citation type="journal article" date="2014" name="Nat. Commun.">
        <title>Multiple recent horizontal transfers of a large genomic region in cheese making fungi.</title>
        <authorList>
            <person name="Cheeseman K."/>
            <person name="Ropars J."/>
            <person name="Renault P."/>
            <person name="Dupont J."/>
            <person name="Gouzy J."/>
            <person name="Branca A."/>
            <person name="Abraham A.L."/>
            <person name="Ceppi M."/>
            <person name="Conseiller E."/>
            <person name="Debuchy R."/>
            <person name="Malagnac F."/>
            <person name="Goarin A."/>
            <person name="Silar P."/>
            <person name="Lacoste S."/>
            <person name="Sallet E."/>
            <person name="Bensimon A."/>
            <person name="Giraud T."/>
            <person name="Brygoo Y."/>
        </authorList>
    </citation>
    <scope>NUCLEOTIDE SEQUENCE [LARGE SCALE GENOMIC DNA]</scope>
    <source>
        <strain evidence="2">FM 013</strain>
    </source>
</reference>
<dbReference type="Proteomes" id="UP000053732">
    <property type="component" value="Unassembled WGS sequence"/>
</dbReference>
<gene>
    <name evidence="1" type="ORF">PCAMFM013_S020g000221</name>
</gene>
<dbReference type="EMBL" id="HG793153">
    <property type="protein sequence ID" value="CRL27062.1"/>
    <property type="molecule type" value="Genomic_DNA"/>
</dbReference>
<evidence type="ECO:0000313" key="2">
    <source>
        <dbReference type="Proteomes" id="UP000053732"/>
    </source>
</evidence>
<organism evidence="1 2">
    <name type="scientific">Penicillium camemberti (strain FM 013)</name>
    <dbReference type="NCBI Taxonomy" id="1429867"/>
    <lineage>
        <taxon>Eukaryota</taxon>
        <taxon>Fungi</taxon>
        <taxon>Dikarya</taxon>
        <taxon>Ascomycota</taxon>
        <taxon>Pezizomycotina</taxon>
        <taxon>Eurotiomycetes</taxon>
        <taxon>Eurotiomycetidae</taxon>
        <taxon>Eurotiales</taxon>
        <taxon>Aspergillaceae</taxon>
        <taxon>Penicillium</taxon>
    </lineage>
</organism>
<keyword evidence="2" id="KW-1185">Reference proteome</keyword>
<accession>A0A0G4PKX0</accession>
<evidence type="ECO:0000313" key="1">
    <source>
        <dbReference type="EMBL" id="CRL27062.1"/>
    </source>
</evidence>
<sequence length="51" mass="5494">MAQCSISGVIELASLEAKCQISFYPGSKNHTIAHRYMLGGANIEEDLSVLP</sequence>